<gene>
    <name evidence="1" type="ORF">TNCT_655221</name>
</gene>
<name>A0A8X6FX52_TRICU</name>
<dbReference type="EMBL" id="BMAO01003951">
    <property type="protein sequence ID" value="GFQ91222.1"/>
    <property type="molecule type" value="Genomic_DNA"/>
</dbReference>
<reference evidence="1" key="1">
    <citation type="submission" date="2020-07" db="EMBL/GenBank/DDBJ databases">
        <title>Multicomponent nature underlies the extraordinary mechanical properties of spider dragline silk.</title>
        <authorList>
            <person name="Kono N."/>
            <person name="Nakamura H."/>
            <person name="Mori M."/>
            <person name="Yoshida Y."/>
            <person name="Ohtoshi R."/>
            <person name="Malay A.D."/>
            <person name="Moran D.A.P."/>
            <person name="Tomita M."/>
            <person name="Numata K."/>
            <person name="Arakawa K."/>
        </authorList>
    </citation>
    <scope>NUCLEOTIDE SEQUENCE</scope>
</reference>
<dbReference type="AlphaFoldDB" id="A0A8X6FX52"/>
<dbReference type="Proteomes" id="UP000887116">
    <property type="component" value="Unassembled WGS sequence"/>
</dbReference>
<protein>
    <submittedName>
        <fullName evidence="1">Uncharacterized protein</fullName>
    </submittedName>
</protein>
<evidence type="ECO:0000313" key="2">
    <source>
        <dbReference type="Proteomes" id="UP000887116"/>
    </source>
</evidence>
<evidence type="ECO:0000313" key="1">
    <source>
        <dbReference type="EMBL" id="GFQ91222.1"/>
    </source>
</evidence>
<comment type="caution">
    <text evidence="1">The sequence shown here is derived from an EMBL/GenBank/DDBJ whole genome shotgun (WGS) entry which is preliminary data.</text>
</comment>
<accession>A0A8X6FX52</accession>
<organism evidence="1 2">
    <name type="scientific">Trichonephila clavata</name>
    <name type="common">Joro spider</name>
    <name type="synonym">Nephila clavata</name>
    <dbReference type="NCBI Taxonomy" id="2740835"/>
    <lineage>
        <taxon>Eukaryota</taxon>
        <taxon>Metazoa</taxon>
        <taxon>Ecdysozoa</taxon>
        <taxon>Arthropoda</taxon>
        <taxon>Chelicerata</taxon>
        <taxon>Arachnida</taxon>
        <taxon>Araneae</taxon>
        <taxon>Araneomorphae</taxon>
        <taxon>Entelegynae</taxon>
        <taxon>Araneoidea</taxon>
        <taxon>Nephilidae</taxon>
        <taxon>Trichonephila</taxon>
    </lineage>
</organism>
<proteinExistence type="predicted"/>
<sequence length="98" mass="11136">MYLNWRNQKKERGGKNLTNLRENGLRLEDVMDGEDIPRQELTVSSVSIRIFRTRLTLASVERNVTTGVKVPRPVLPPVLMEVTSIYGKGRKPSLTGQE</sequence>
<keyword evidence="2" id="KW-1185">Reference proteome</keyword>